<dbReference type="EMBL" id="PXYY01000029">
    <property type="protein sequence ID" value="PSJ80468.1"/>
    <property type="molecule type" value="Genomic_DNA"/>
</dbReference>
<accession>A0A2P7U0F6</accession>
<dbReference type="AlphaFoldDB" id="A0A2P7U0F6"/>
<dbReference type="Proteomes" id="UP000241868">
    <property type="component" value="Unassembled WGS sequence"/>
</dbReference>
<evidence type="ECO:0000313" key="1">
    <source>
        <dbReference type="EMBL" id="PSJ80468.1"/>
    </source>
</evidence>
<proteinExistence type="predicted"/>
<protein>
    <submittedName>
        <fullName evidence="1">Uncharacterized protein</fullName>
    </submittedName>
</protein>
<sequence length="78" mass="8701">MVVNMGFVLLFDGNLNVLSGILLADHSRINLIIRFDKSAVPPNTKPPVIMTGSSWWGMLVRVVKDAMYDSMIILIRQA</sequence>
<keyword evidence="2" id="KW-1185">Reference proteome</keyword>
<gene>
    <name evidence="1" type="ORF">C7N83_06140</name>
</gene>
<evidence type="ECO:0000313" key="2">
    <source>
        <dbReference type="Proteomes" id="UP000241868"/>
    </source>
</evidence>
<organism evidence="1 2">
    <name type="scientific">Neisseria iguanae</name>
    <dbReference type="NCBI Taxonomy" id="90242"/>
    <lineage>
        <taxon>Bacteria</taxon>
        <taxon>Pseudomonadati</taxon>
        <taxon>Pseudomonadota</taxon>
        <taxon>Betaproteobacteria</taxon>
        <taxon>Neisseriales</taxon>
        <taxon>Neisseriaceae</taxon>
        <taxon>Neisseria</taxon>
    </lineage>
</organism>
<reference evidence="1 2" key="1">
    <citation type="submission" date="2018-03" db="EMBL/GenBank/DDBJ databases">
        <title>Neisseria weixii sp. nov., isolated from the intestinal contents of Tibetan Plateau pika (Ochotona curzoniae) in Yushu, Qinghai Province, China.</title>
        <authorList>
            <person name="Gui Z."/>
        </authorList>
    </citation>
    <scope>NUCLEOTIDE SEQUENCE [LARGE SCALE GENOMIC DNA]</scope>
    <source>
        <strain evidence="1 2">ATCC 51483</strain>
    </source>
</reference>
<comment type="caution">
    <text evidence="1">The sequence shown here is derived from an EMBL/GenBank/DDBJ whole genome shotgun (WGS) entry which is preliminary data.</text>
</comment>
<name>A0A2P7U0F6_9NEIS</name>